<organism evidence="5 6">
    <name type="scientific">Nocardia terrae</name>
    <dbReference type="NCBI Taxonomy" id="2675851"/>
    <lineage>
        <taxon>Bacteria</taxon>
        <taxon>Bacillati</taxon>
        <taxon>Actinomycetota</taxon>
        <taxon>Actinomycetes</taxon>
        <taxon>Mycobacteriales</taxon>
        <taxon>Nocardiaceae</taxon>
        <taxon>Nocardia</taxon>
    </lineage>
</organism>
<dbReference type="AlphaFoldDB" id="A0A7K1UWT5"/>
<dbReference type="PANTHER" id="PTHR11911:SF85">
    <property type="entry name" value="INOSINE-5'-MONOPHOSPHATE DEHYDROGENASE"/>
    <property type="match status" value="1"/>
</dbReference>
<dbReference type="GO" id="GO:0003938">
    <property type="term" value="F:IMP dehydrogenase activity"/>
    <property type="evidence" value="ECO:0007669"/>
    <property type="project" value="InterPro"/>
</dbReference>
<proteinExistence type="inferred from homology"/>
<evidence type="ECO:0000256" key="3">
    <source>
        <dbReference type="ARBA" id="ARBA00023027"/>
    </source>
</evidence>
<reference evidence="5 6" key="1">
    <citation type="submission" date="2019-12" db="EMBL/GenBank/DDBJ databases">
        <title>Nocardia sp. nov. ET3-3 isolated from soil.</title>
        <authorList>
            <person name="Kanchanasin P."/>
            <person name="Tanasupawat S."/>
            <person name="Yuki M."/>
            <person name="Kudo T."/>
        </authorList>
    </citation>
    <scope>NUCLEOTIDE SEQUENCE [LARGE SCALE GENOMIC DNA]</scope>
    <source>
        <strain evidence="5 6">ET3-3</strain>
    </source>
</reference>
<dbReference type="RefSeq" id="WP_157388475.1">
    <property type="nucleotide sequence ID" value="NZ_WRPP01000003.1"/>
</dbReference>
<name>A0A7K1UWT5_9NOCA</name>
<keyword evidence="6" id="KW-1185">Reference proteome</keyword>
<comment type="caution">
    <text evidence="5">The sequence shown here is derived from an EMBL/GenBank/DDBJ whole genome shotgun (WGS) entry which is preliminary data.</text>
</comment>
<feature type="domain" description="IMP dehydrogenase/GMP reductase" evidence="4">
    <location>
        <begin position="19"/>
        <end position="303"/>
    </location>
</feature>
<evidence type="ECO:0000313" key="6">
    <source>
        <dbReference type="Proteomes" id="UP000466794"/>
    </source>
</evidence>
<evidence type="ECO:0000313" key="5">
    <source>
        <dbReference type="EMBL" id="MVU78856.1"/>
    </source>
</evidence>
<dbReference type="PANTHER" id="PTHR11911">
    <property type="entry name" value="INOSINE-5-MONOPHOSPHATE DEHYDROGENASE RELATED"/>
    <property type="match status" value="1"/>
</dbReference>
<evidence type="ECO:0000256" key="2">
    <source>
        <dbReference type="ARBA" id="ARBA00023002"/>
    </source>
</evidence>
<dbReference type="InterPro" id="IPR005990">
    <property type="entry name" value="IMP_DH"/>
</dbReference>
<dbReference type="InterPro" id="IPR005992">
    <property type="entry name" value="IMP_DH-rel2"/>
</dbReference>
<dbReference type="InterPro" id="IPR001093">
    <property type="entry name" value="IMP_DH_GMPRt"/>
</dbReference>
<dbReference type="SUPFAM" id="SSF51412">
    <property type="entry name" value="Inosine monophosphate dehydrogenase (IMPDH)"/>
    <property type="match status" value="1"/>
</dbReference>
<dbReference type="Pfam" id="PF00478">
    <property type="entry name" value="IMPDH"/>
    <property type="match status" value="1"/>
</dbReference>
<gene>
    <name evidence="5" type="ORF">GPX89_16580</name>
</gene>
<dbReference type="FunFam" id="3.20.20.70:FF:000060">
    <property type="entry name" value="IMP dehydrogenase subunit"/>
    <property type="match status" value="1"/>
</dbReference>
<dbReference type="NCBIfam" id="TIGR01304">
    <property type="entry name" value="IMP_DH_rel_2"/>
    <property type="match status" value="1"/>
</dbReference>
<dbReference type="EMBL" id="WRPP01000003">
    <property type="protein sequence ID" value="MVU78856.1"/>
    <property type="molecule type" value="Genomic_DNA"/>
</dbReference>
<protein>
    <submittedName>
        <fullName evidence="5">GuaB3 family IMP dehydrogenase-related protein</fullName>
    </submittedName>
</protein>
<dbReference type="Proteomes" id="UP000466794">
    <property type="component" value="Unassembled WGS sequence"/>
</dbReference>
<keyword evidence="3" id="KW-0520">NAD</keyword>
<dbReference type="InterPro" id="IPR013785">
    <property type="entry name" value="Aldolase_TIM"/>
</dbReference>
<dbReference type="CDD" id="cd00381">
    <property type="entry name" value="IMPDH"/>
    <property type="match status" value="1"/>
</dbReference>
<accession>A0A7K1UWT5</accession>
<evidence type="ECO:0000256" key="1">
    <source>
        <dbReference type="ARBA" id="ARBA00005502"/>
    </source>
</evidence>
<dbReference type="Gene3D" id="3.20.20.70">
    <property type="entry name" value="Aldolase class I"/>
    <property type="match status" value="1"/>
</dbReference>
<comment type="similarity">
    <text evidence="1">Belongs to the IMPDH/GMPR family.</text>
</comment>
<evidence type="ECO:0000259" key="4">
    <source>
        <dbReference type="Pfam" id="PF00478"/>
    </source>
</evidence>
<sequence length="377" mass="39565">MRDMVEIGMGRTARRTYELDDIDIVPSRRTRSSKQVSLAWQLDAYRFEIPFLAHPTDALVSPSFAIELGKAGGLGVINGEGLWARHADVDAKIQQLTEVGEKEGAEAAVAMLQELHAAPMQPDLLAAAVAQVRAAGVTTAVRVSPQNARALTPALVQAGIDLLVVHGTIISAEHVGDGEPLNLKTFIAELDVPVVAGGVSDHRTALHLMRTGAAGVIVGYGSMQGATTTGEVLGIGVPMATAIADAAAARRDYLDETGGRYVHVIADGETLTSGHIAKAIACGADAVMLGVPLAMARETPGNGWYWPSAAAHPSVPRGAVLPYAVEEERVPLDHVLNGPSNDPFGSLNLVGGLRRSMAKTGYCDLKEFQKVGLNVRG</sequence>
<dbReference type="GO" id="GO:0006183">
    <property type="term" value="P:GTP biosynthetic process"/>
    <property type="evidence" value="ECO:0007669"/>
    <property type="project" value="TreeGrafter"/>
</dbReference>
<dbReference type="SMART" id="SM01240">
    <property type="entry name" value="IMPDH"/>
    <property type="match status" value="1"/>
</dbReference>
<keyword evidence="2" id="KW-0560">Oxidoreductase</keyword>